<dbReference type="InterPro" id="IPR014026">
    <property type="entry name" value="UDP-Glc/GDP-Man_DH_dimer"/>
</dbReference>
<dbReference type="Gene3D" id="1.20.5.100">
    <property type="entry name" value="Cytochrome c1, transmembrane anchor, C-terminal"/>
    <property type="match status" value="1"/>
</dbReference>
<comment type="caution">
    <text evidence="9">The sequence shown here is derived from an EMBL/GenBank/DDBJ whole genome shotgun (WGS) entry which is preliminary data.</text>
</comment>
<dbReference type="EC" id="1.1.1.22" evidence="3 7"/>
<dbReference type="SUPFAM" id="SSF48179">
    <property type="entry name" value="6-phosphogluconate dehydrogenase C-terminal domain-like"/>
    <property type="match status" value="1"/>
</dbReference>
<dbReference type="NCBIfam" id="TIGR03026">
    <property type="entry name" value="NDP-sugDHase"/>
    <property type="match status" value="1"/>
</dbReference>
<dbReference type="SUPFAM" id="SSF51735">
    <property type="entry name" value="NAD(P)-binding Rossmann-fold domains"/>
    <property type="match status" value="1"/>
</dbReference>
<evidence type="ECO:0000259" key="8">
    <source>
        <dbReference type="SMART" id="SM00984"/>
    </source>
</evidence>
<comment type="catalytic activity">
    <reaction evidence="6 7">
        <text>UDP-alpha-D-glucose + 2 NAD(+) + H2O = UDP-alpha-D-glucuronate + 2 NADH + 3 H(+)</text>
        <dbReference type="Rhea" id="RHEA:23596"/>
        <dbReference type="ChEBI" id="CHEBI:15377"/>
        <dbReference type="ChEBI" id="CHEBI:15378"/>
        <dbReference type="ChEBI" id="CHEBI:57540"/>
        <dbReference type="ChEBI" id="CHEBI:57945"/>
        <dbReference type="ChEBI" id="CHEBI:58052"/>
        <dbReference type="ChEBI" id="CHEBI:58885"/>
        <dbReference type="EC" id="1.1.1.22"/>
    </reaction>
</comment>
<dbReference type="InterPro" id="IPR028357">
    <property type="entry name" value="UDPglc_DH_bac"/>
</dbReference>
<dbReference type="EMBL" id="JBHLSV010000038">
    <property type="protein sequence ID" value="MFC0676062.1"/>
    <property type="molecule type" value="Genomic_DNA"/>
</dbReference>
<dbReference type="PIRSF" id="PIRSF000124">
    <property type="entry name" value="UDPglc_GDPman_dh"/>
    <property type="match status" value="1"/>
</dbReference>
<comment type="similarity">
    <text evidence="2 7">Belongs to the UDP-glucose/GDP-mannose dehydrogenase family.</text>
</comment>
<name>A0ABV6RI75_9MICO</name>
<evidence type="ECO:0000256" key="2">
    <source>
        <dbReference type="ARBA" id="ARBA00006601"/>
    </source>
</evidence>
<protein>
    <recommendedName>
        <fullName evidence="3 7">UDP-glucose 6-dehydrogenase</fullName>
        <ecNumber evidence="3 7">1.1.1.22</ecNumber>
    </recommendedName>
</protein>
<dbReference type="PANTHER" id="PTHR43750:SF3">
    <property type="entry name" value="UDP-GLUCOSE 6-DEHYDROGENASE TUAD"/>
    <property type="match status" value="1"/>
</dbReference>
<dbReference type="InterPro" id="IPR036220">
    <property type="entry name" value="UDP-Glc/GDP-Man_DH_C_sf"/>
</dbReference>
<dbReference type="InterPro" id="IPR001732">
    <property type="entry name" value="UDP-Glc/GDP-Man_DH_N"/>
</dbReference>
<accession>A0ABV6RI75</accession>
<dbReference type="Pfam" id="PF00984">
    <property type="entry name" value="UDPG_MGDP_dh"/>
    <property type="match status" value="1"/>
</dbReference>
<keyword evidence="4 7" id="KW-0560">Oxidoreductase</keyword>
<dbReference type="SMART" id="SM00984">
    <property type="entry name" value="UDPG_MGDP_dh_C"/>
    <property type="match status" value="1"/>
</dbReference>
<dbReference type="Proteomes" id="UP001589793">
    <property type="component" value="Unassembled WGS sequence"/>
</dbReference>
<organism evidence="9 10">
    <name type="scientific">Brachybacterium hainanense</name>
    <dbReference type="NCBI Taxonomy" id="1541174"/>
    <lineage>
        <taxon>Bacteria</taxon>
        <taxon>Bacillati</taxon>
        <taxon>Actinomycetota</taxon>
        <taxon>Actinomycetes</taxon>
        <taxon>Micrococcales</taxon>
        <taxon>Dermabacteraceae</taxon>
        <taxon>Brachybacterium</taxon>
    </lineage>
</organism>
<proteinExistence type="inferred from homology"/>
<dbReference type="InterPro" id="IPR014027">
    <property type="entry name" value="UDP-Glc/GDP-Man_DH_C"/>
</dbReference>
<dbReference type="SUPFAM" id="SSF52413">
    <property type="entry name" value="UDP-glucose/GDP-mannose dehydrogenase C-terminal domain"/>
    <property type="match status" value="1"/>
</dbReference>
<dbReference type="InterPro" id="IPR036291">
    <property type="entry name" value="NAD(P)-bd_dom_sf"/>
</dbReference>
<dbReference type="Pfam" id="PF03720">
    <property type="entry name" value="UDPG_MGDP_dh_C"/>
    <property type="match status" value="1"/>
</dbReference>
<evidence type="ECO:0000313" key="10">
    <source>
        <dbReference type="Proteomes" id="UP001589793"/>
    </source>
</evidence>
<dbReference type="InterPro" id="IPR008927">
    <property type="entry name" value="6-PGluconate_DH-like_C_sf"/>
</dbReference>
<dbReference type="PANTHER" id="PTHR43750">
    <property type="entry name" value="UDP-GLUCOSE 6-DEHYDROGENASE TUAD"/>
    <property type="match status" value="1"/>
</dbReference>
<reference evidence="9 10" key="1">
    <citation type="submission" date="2024-09" db="EMBL/GenBank/DDBJ databases">
        <authorList>
            <person name="Sun Q."/>
            <person name="Mori K."/>
        </authorList>
    </citation>
    <scope>NUCLEOTIDE SEQUENCE [LARGE SCALE GENOMIC DNA]</scope>
    <source>
        <strain evidence="9 10">CICC 10874</strain>
    </source>
</reference>
<dbReference type="RefSeq" id="WP_376983106.1">
    <property type="nucleotide sequence ID" value="NZ_JBHLSV010000038.1"/>
</dbReference>
<comment type="pathway">
    <text evidence="1">Nucleotide-sugar biosynthesis; UDP-alpha-D-glucuronate biosynthesis; UDP-alpha-D-glucuronate from UDP-alpha-D-glucose: step 1/1.</text>
</comment>
<evidence type="ECO:0000256" key="6">
    <source>
        <dbReference type="ARBA" id="ARBA00047473"/>
    </source>
</evidence>
<evidence type="ECO:0000313" key="9">
    <source>
        <dbReference type="EMBL" id="MFC0676062.1"/>
    </source>
</evidence>
<evidence type="ECO:0000256" key="1">
    <source>
        <dbReference type="ARBA" id="ARBA00004701"/>
    </source>
</evidence>
<evidence type="ECO:0000256" key="4">
    <source>
        <dbReference type="ARBA" id="ARBA00023002"/>
    </source>
</evidence>
<feature type="domain" description="UDP-glucose/GDP-mannose dehydrogenase C-terminal" evidence="8">
    <location>
        <begin position="350"/>
        <end position="451"/>
    </location>
</feature>
<dbReference type="PIRSF" id="PIRSF500134">
    <property type="entry name" value="UDPglc_DH_bac"/>
    <property type="match status" value="1"/>
</dbReference>
<keyword evidence="5 7" id="KW-0520">NAD</keyword>
<dbReference type="InterPro" id="IPR017476">
    <property type="entry name" value="UDP-Glc/GDP-Man"/>
</dbReference>
<dbReference type="Gene3D" id="3.40.50.720">
    <property type="entry name" value="NAD(P)-binding Rossmann-like Domain"/>
    <property type="match status" value="2"/>
</dbReference>
<evidence type="ECO:0000256" key="5">
    <source>
        <dbReference type="ARBA" id="ARBA00023027"/>
    </source>
</evidence>
<dbReference type="Pfam" id="PF03721">
    <property type="entry name" value="UDPG_MGDP_dh_N"/>
    <property type="match status" value="1"/>
</dbReference>
<keyword evidence="10" id="KW-1185">Reference proteome</keyword>
<gene>
    <name evidence="9" type="ORF">ACFFF6_19095</name>
</gene>
<sequence>MASTFLEAAPLVAAPSPATAPARPLTVSVIGCGYLGAVHAAAMAEAGHRVIGLDVDAPRIAQLGSGRAPFHEPGLAEVLASGLSREALSFTTDPAALADGDVHFLALGTPQRTDGPGADLSFLHAALDALIPQLRRRAGRTTLVVGKSTVPVGTARELAARLADLPGVHLVWNPEFLREGRAVADALRPDRLVYGIGEDPHSPAGQEAVAALDAVYRPMLEAGVPRRVMSYESAELVKVSANSFLATKISFINAVAALCERTGADVADVADAIGMDERIGPQFLRSGIGFGGGCLPKDLRALLSRAEELGAGDSFGVLREVDAINAGRRTRAVDLAREALDGQLAGARVAVLGAAFKPDTDDVRDSPALEIARRLAAAGARVRITDPAALPAVRRLAPELTTEPDPQHALRDAELVLLLTEWPAYRALDPRRTARLVARPRIIDGRGVLDLPRWRSAGWECRALGRP</sequence>
<evidence type="ECO:0000256" key="7">
    <source>
        <dbReference type="PIRNR" id="PIRNR000124"/>
    </source>
</evidence>
<dbReference type="GO" id="GO:0016491">
    <property type="term" value="F:oxidoreductase activity"/>
    <property type="evidence" value="ECO:0007669"/>
    <property type="project" value="UniProtKB-KW"/>
</dbReference>
<evidence type="ECO:0000256" key="3">
    <source>
        <dbReference type="ARBA" id="ARBA00012954"/>
    </source>
</evidence>